<gene>
    <name evidence="4" type="ORF">ATL31_2982</name>
</gene>
<accession>A0A2N3YMR3</accession>
<dbReference type="CDD" id="cd06558">
    <property type="entry name" value="crotonase-like"/>
    <property type="match status" value="1"/>
</dbReference>
<dbReference type="InterPro" id="IPR001753">
    <property type="entry name" value="Enoyl-CoA_hydra/iso"/>
</dbReference>
<dbReference type="Proteomes" id="UP000233781">
    <property type="component" value="Unassembled WGS sequence"/>
</dbReference>
<evidence type="ECO:0000313" key="5">
    <source>
        <dbReference type="Proteomes" id="UP000233781"/>
    </source>
</evidence>
<dbReference type="SUPFAM" id="SSF52096">
    <property type="entry name" value="ClpP/crotonase"/>
    <property type="match status" value="1"/>
</dbReference>
<sequence length="243" mass="25552">MPVHASLADQVAVVTIDRPERRNALNPEALEELHAAVVEAVDAGARALVLTGAGGHFCAGADLTELEDVGFTQRLAEVLRHLAAVPVVTVAAVEGSCLGLGMQLALACDVRVVADTARFAVPVAKLGLMVDHWTLDRLARLWGEGAARHLTLTAAVLDADDAWRLGFAQERGGLDDAVALAGRAARLAPLTQAGTKQGLGVAPGDDAAVSRYEAAFARAWASDDLTEGRAAFTERREPRFRGH</sequence>
<evidence type="ECO:0000256" key="3">
    <source>
        <dbReference type="ARBA" id="ARBA00023239"/>
    </source>
</evidence>
<dbReference type="InterPro" id="IPR029045">
    <property type="entry name" value="ClpP/crotonase-like_dom_sf"/>
</dbReference>
<dbReference type="NCBIfam" id="NF005891">
    <property type="entry name" value="PRK07854.1"/>
    <property type="match status" value="1"/>
</dbReference>
<comment type="caution">
    <text evidence="4">The sequence shown here is derived from an EMBL/GenBank/DDBJ whole genome shotgun (WGS) entry which is preliminary data.</text>
</comment>
<dbReference type="RefSeq" id="WP_101396591.1">
    <property type="nucleotide sequence ID" value="NZ_PJNE01000001.1"/>
</dbReference>
<dbReference type="GO" id="GO:0016829">
    <property type="term" value="F:lyase activity"/>
    <property type="evidence" value="ECO:0007669"/>
    <property type="project" value="UniProtKB-KW"/>
</dbReference>
<reference evidence="4 5" key="1">
    <citation type="submission" date="2017-12" db="EMBL/GenBank/DDBJ databases">
        <title>Sequencing the genomes of 1000 Actinobacteria strains.</title>
        <authorList>
            <person name="Klenk H.-P."/>
        </authorList>
    </citation>
    <scope>NUCLEOTIDE SEQUENCE [LARGE SCALE GENOMIC DNA]</scope>
    <source>
        <strain evidence="4 5">DSM 12806</strain>
    </source>
</reference>
<dbReference type="OrthoDB" id="4608673at2"/>
<evidence type="ECO:0000313" key="4">
    <source>
        <dbReference type="EMBL" id="PKW28126.1"/>
    </source>
</evidence>
<keyword evidence="5" id="KW-1185">Reference proteome</keyword>
<evidence type="ECO:0000256" key="2">
    <source>
        <dbReference type="ARBA" id="ARBA00023098"/>
    </source>
</evidence>
<comment type="similarity">
    <text evidence="1">Belongs to the enoyl-CoA hydratase/isomerase family.</text>
</comment>
<proteinExistence type="inferred from homology"/>
<name>A0A2N3YMR3_9MICO</name>
<dbReference type="PANTHER" id="PTHR11941">
    <property type="entry name" value="ENOYL-COA HYDRATASE-RELATED"/>
    <property type="match status" value="1"/>
</dbReference>
<dbReference type="Pfam" id="PF00378">
    <property type="entry name" value="ECH_1"/>
    <property type="match status" value="1"/>
</dbReference>
<keyword evidence="3" id="KW-0456">Lyase</keyword>
<dbReference type="EMBL" id="PJNE01000001">
    <property type="protein sequence ID" value="PKW28126.1"/>
    <property type="molecule type" value="Genomic_DNA"/>
</dbReference>
<dbReference type="PANTHER" id="PTHR11941:SF169">
    <property type="entry name" value="(7AS)-7A-METHYL-1,5-DIOXO-2,3,5,6,7,7A-HEXAHYDRO-1H-INDENE-CARBOXYL-COA HYDROLASE"/>
    <property type="match status" value="1"/>
</dbReference>
<keyword evidence="2" id="KW-0443">Lipid metabolism</keyword>
<dbReference type="GO" id="GO:0006635">
    <property type="term" value="P:fatty acid beta-oxidation"/>
    <property type="evidence" value="ECO:0007669"/>
    <property type="project" value="TreeGrafter"/>
</dbReference>
<dbReference type="Gene3D" id="3.90.226.10">
    <property type="entry name" value="2-enoyl-CoA Hydratase, Chain A, domain 1"/>
    <property type="match status" value="1"/>
</dbReference>
<dbReference type="AlphaFoldDB" id="A0A2N3YMR3"/>
<protein>
    <submittedName>
        <fullName evidence="4">Enoyl-CoA hydratase</fullName>
    </submittedName>
</protein>
<organism evidence="4 5">
    <name type="scientific">Phycicoccus duodecadis</name>
    <dbReference type="NCBI Taxonomy" id="173053"/>
    <lineage>
        <taxon>Bacteria</taxon>
        <taxon>Bacillati</taxon>
        <taxon>Actinomycetota</taxon>
        <taxon>Actinomycetes</taxon>
        <taxon>Micrococcales</taxon>
        <taxon>Intrasporangiaceae</taxon>
        <taxon>Phycicoccus</taxon>
    </lineage>
</organism>
<evidence type="ECO:0000256" key="1">
    <source>
        <dbReference type="ARBA" id="ARBA00005254"/>
    </source>
</evidence>